<organism evidence="5 6">
    <name type="scientific">Companilactobacillus tucceti DSM 20183</name>
    <dbReference type="NCBI Taxonomy" id="1423811"/>
    <lineage>
        <taxon>Bacteria</taxon>
        <taxon>Bacillati</taxon>
        <taxon>Bacillota</taxon>
        <taxon>Bacilli</taxon>
        <taxon>Lactobacillales</taxon>
        <taxon>Lactobacillaceae</taxon>
        <taxon>Companilactobacillus</taxon>
    </lineage>
</organism>
<dbReference type="AlphaFoldDB" id="A0A0R1JCV7"/>
<dbReference type="STRING" id="1423811.FC72_GL000027"/>
<dbReference type="Proteomes" id="UP000050929">
    <property type="component" value="Unassembled WGS sequence"/>
</dbReference>
<feature type="compositionally biased region" description="Polar residues" evidence="2">
    <location>
        <begin position="426"/>
        <end position="438"/>
    </location>
</feature>
<comment type="similarity">
    <text evidence="1">Belongs to the DnaB/DnaD family.</text>
</comment>
<keyword evidence="6" id="KW-1185">Reference proteome</keyword>
<dbReference type="Pfam" id="PF25888">
    <property type="entry name" value="WHD_DnaB"/>
    <property type="match status" value="1"/>
</dbReference>
<protein>
    <submittedName>
        <fullName evidence="5">Chromosome replication initiation membrane attachment protein B</fullName>
    </submittedName>
</protein>
<feature type="domain" description="DnaB/C C-terminal" evidence="3">
    <location>
        <begin position="330"/>
        <end position="398"/>
    </location>
</feature>
<evidence type="ECO:0000256" key="2">
    <source>
        <dbReference type="SAM" id="MobiDB-lite"/>
    </source>
</evidence>
<gene>
    <name evidence="5" type="ORF">FC72_GL000027</name>
</gene>
<evidence type="ECO:0000313" key="5">
    <source>
        <dbReference type="EMBL" id="KRK65586.1"/>
    </source>
</evidence>
<sequence>MGNLDRDNNSDLEITPLTGYWCLPHGQINDYDRHILTDLYLPLLGTNAYSVYLLLWEKVPNKEVVTARKSHSDLLSLLNIDLKKFNAARMRAEALGLIRTFTKSDDLGEYCVYQLFEPLTPQEFFKDDLMSIFLYEKVGQINYKELVTKYSRSEKILDDSTEITKDFLEVFQLNNDDLINTPAEVKNGQSEFADQSNKNAPKVNKAAMQQLDWELIQDRINQLYKIDSKNLLQNQELLINLHLFYGIDEMALIDLIGKTANIVDNKIDPARLRRAVQDRFEKNANITVKNAVKPETSKAPVTNNFSRADNLLLQQAKSMVPADFLAAEKQKSGGFTGAAESKALRDMAMKTYLSPSVLNILVDYILQNSPTLSVALMETVANDWQQNEVKTPEQALQRLRDFQNRPRNPRRYNNRNKKVEKATDWSKVQSNTAPNDKNAQIKRQELQERLRKMRNKDN</sequence>
<comment type="caution">
    <text evidence="5">The sequence shown here is derived from an EMBL/GenBank/DDBJ whole genome shotgun (WGS) entry which is preliminary data.</text>
</comment>
<name>A0A0R1JCV7_9LACO</name>
<dbReference type="Pfam" id="PF07261">
    <property type="entry name" value="DnaB_2"/>
    <property type="match status" value="1"/>
</dbReference>
<feature type="compositionally biased region" description="Basic residues" evidence="2">
    <location>
        <begin position="407"/>
        <end position="416"/>
    </location>
</feature>
<feature type="domain" description="Replicative helicase loading/DNA remodeling protein DnaB N-terminal winged helix" evidence="4">
    <location>
        <begin position="23"/>
        <end position="277"/>
    </location>
</feature>
<proteinExistence type="inferred from homology"/>
<dbReference type="InterPro" id="IPR006343">
    <property type="entry name" value="DnaB/C_C"/>
</dbReference>
<evidence type="ECO:0000259" key="4">
    <source>
        <dbReference type="Pfam" id="PF25888"/>
    </source>
</evidence>
<evidence type="ECO:0000313" key="6">
    <source>
        <dbReference type="Proteomes" id="UP000050929"/>
    </source>
</evidence>
<evidence type="ECO:0000259" key="3">
    <source>
        <dbReference type="Pfam" id="PF07261"/>
    </source>
</evidence>
<evidence type="ECO:0000256" key="1">
    <source>
        <dbReference type="ARBA" id="ARBA00093462"/>
    </source>
</evidence>
<dbReference type="InterPro" id="IPR058660">
    <property type="entry name" value="WHD_DnaB"/>
</dbReference>
<accession>A0A0R1JCV7</accession>
<reference evidence="5 6" key="1">
    <citation type="journal article" date="2015" name="Genome Announc.">
        <title>Expanding the biotechnology potential of lactobacilli through comparative genomics of 213 strains and associated genera.</title>
        <authorList>
            <person name="Sun Z."/>
            <person name="Harris H.M."/>
            <person name="McCann A."/>
            <person name="Guo C."/>
            <person name="Argimon S."/>
            <person name="Zhang W."/>
            <person name="Yang X."/>
            <person name="Jeffery I.B."/>
            <person name="Cooney J.C."/>
            <person name="Kagawa T.F."/>
            <person name="Liu W."/>
            <person name="Song Y."/>
            <person name="Salvetti E."/>
            <person name="Wrobel A."/>
            <person name="Rasinkangas P."/>
            <person name="Parkhill J."/>
            <person name="Rea M.C."/>
            <person name="O'Sullivan O."/>
            <person name="Ritari J."/>
            <person name="Douillard F.P."/>
            <person name="Paul Ross R."/>
            <person name="Yang R."/>
            <person name="Briner A.E."/>
            <person name="Felis G.E."/>
            <person name="de Vos W.M."/>
            <person name="Barrangou R."/>
            <person name="Klaenhammer T.R."/>
            <person name="Caufield P.W."/>
            <person name="Cui Y."/>
            <person name="Zhang H."/>
            <person name="O'Toole P.W."/>
        </authorList>
    </citation>
    <scope>NUCLEOTIDE SEQUENCE [LARGE SCALE GENOMIC DNA]</scope>
    <source>
        <strain evidence="5 6">DSM 20183</strain>
    </source>
</reference>
<dbReference type="EMBL" id="AZDG01000001">
    <property type="protein sequence ID" value="KRK65586.1"/>
    <property type="molecule type" value="Genomic_DNA"/>
</dbReference>
<dbReference type="OrthoDB" id="2082007at2"/>
<feature type="region of interest" description="Disordered" evidence="2">
    <location>
        <begin position="401"/>
        <end position="442"/>
    </location>
</feature>
<dbReference type="PATRIC" id="fig|1423811.3.peg.27"/>